<dbReference type="EMBL" id="NSKB01000001">
    <property type="protein sequence ID" value="PAU79459.1"/>
    <property type="molecule type" value="Genomic_DNA"/>
</dbReference>
<dbReference type="GO" id="GO:0009098">
    <property type="term" value="P:L-leucine biosynthetic process"/>
    <property type="evidence" value="ECO:0007669"/>
    <property type="project" value="TreeGrafter"/>
</dbReference>
<dbReference type="AlphaFoldDB" id="A0A2A2F4B2"/>
<comment type="caution">
    <text evidence="3">The sequence shown here is derived from an EMBL/GenBank/DDBJ whole genome shotgun (WGS) entry which is preliminary data.</text>
</comment>
<keyword evidence="4" id="KW-1185">Reference proteome</keyword>
<dbReference type="PROSITE" id="PS50991">
    <property type="entry name" value="PYR_CT"/>
    <property type="match status" value="1"/>
</dbReference>
<dbReference type="CDD" id="cd07944">
    <property type="entry name" value="DRE_TIM_HOA_like"/>
    <property type="match status" value="1"/>
</dbReference>
<evidence type="ECO:0000256" key="1">
    <source>
        <dbReference type="ARBA" id="ARBA00023211"/>
    </source>
</evidence>
<dbReference type="InterPro" id="IPR013785">
    <property type="entry name" value="Aldolase_TIM"/>
</dbReference>
<keyword evidence="1" id="KW-0464">Manganese</keyword>
<organism evidence="3 4">
    <name type="scientific">Halomonas salipaludis</name>
    <dbReference type="NCBI Taxonomy" id="2032625"/>
    <lineage>
        <taxon>Bacteria</taxon>
        <taxon>Pseudomonadati</taxon>
        <taxon>Pseudomonadota</taxon>
        <taxon>Gammaproteobacteria</taxon>
        <taxon>Oceanospirillales</taxon>
        <taxon>Halomonadaceae</taxon>
        <taxon>Halomonas</taxon>
    </lineage>
</organism>
<evidence type="ECO:0000313" key="4">
    <source>
        <dbReference type="Proteomes" id="UP000217771"/>
    </source>
</evidence>
<dbReference type="Pfam" id="PF00682">
    <property type="entry name" value="HMGL-like"/>
    <property type="match status" value="1"/>
</dbReference>
<reference evidence="3 4" key="1">
    <citation type="submission" date="2017-08" db="EMBL/GenBank/DDBJ databases">
        <title>Halomonas alkalisoli sp. nov., isolated from saline alkaline soil.</title>
        <authorList>
            <person name="Wang D."/>
            <person name="Zhang G."/>
        </authorList>
    </citation>
    <scope>NUCLEOTIDE SEQUENCE [LARGE SCALE GENOMIC DNA]</scope>
    <source>
        <strain evidence="3 4">WRN001</strain>
    </source>
</reference>
<evidence type="ECO:0000259" key="2">
    <source>
        <dbReference type="PROSITE" id="PS50991"/>
    </source>
</evidence>
<dbReference type="SUPFAM" id="SSF51569">
    <property type="entry name" value="Aldolase"/>
    <property type="match status" value="1"/>
</dbReference>
<dbReference type="Proteomes" id="UP000217771">
    <property type="component" value="Unassembled WGS sequence"/>
</dbReference>
<dbReference type="Gene3D" id="3.20.20.70">
    <property type="entry name" value="Aldolase class I"/>
    <property type="match status" value="1"/>
</dbReference>
<dbReference type="PANTHER" id="PTHR10277:SF9">
    <property type="entry name" value="2-ISOPROPYLMALATE SYNTHASE 1, CHLOROPLASTIC-RELATED"/>
    <property type="match status" value="1"/>
</dbReference>
<dbReference type="InterPro" id="IPR000891">
    <property type="entry name" value="PYR_CT"/>
</dbReference>
<evidence type="ECO:0000313" key="3">
    <source>
        <dbReference type="EMBL" id="PAU79459.1"/>
    </source>
</evidence>
<proteinExistence type="predicted"/>
<dbReference type="InterPro" id="IPR050073">
    <property type="entry name" value="2-IPM_HCS-like"/>
</dbReference>
<dbReference type="PANTHER" id="PTHR10277">
    <property type="entry name" value="HOMOCITRATE SYNTHASE-RELATED"/>
    <property type="match status" value="1"/>
</dbReference>
<dbReference type="OrthoDB" id="9803573at2"/>
<gene>
    <name evidence="3" type="ORF">CK498_03590</name>
</gene>
<sequence>MLGGHMKIIDCTLRDGGYYNDWDFDKVLVEKYLEAMADAKIDFVEIGFRFIDKETFYGAYAFATDKWLETLRVPDGVTLGVMCNAKDLLAGGNPRAQVMETFSPADESPVELVRIAAHFKEAEACEEAIYALHELGYKIGFNLMQAGGRSPDEITAKAVAMAEWPLEALYFADSLGNMWPEDVANTVKALRKGWSGEIGFHSHDNMGNGLANTLAAYEAGATWLDATVLGMGRGAGNVRLEYLLLELARKNIRESRLDSLLDLVVSDFLPMQERCKWGPNLFYHLSALYGVHPTYVQEMLSEGRYDHDQVIAALQRLGETKASGYSYSTLLEAVGGGEQHSVEGSWVAKDWLKDRNVLLIGPGESSRDHMEALIHYIDEHDPFVICLNSNPWFPSDRIDAWVACNTNRMLMDQDYYHQHTGQLITPAGAIPEKMRDSLKNWKLMDYGLKLDASRFVISETECVIPTPLTLLYAIALVNAAGASSVQACGLDGYKSHDPRHIEIEEALKLYHKSSPEPLQVISITPTNLSFKKKSVYAPEYN</sequence>
<accession>A0A2A2F4B2</accession>
<protein>
    <recommendedName>
        <fullName evidence="2">Pyruvate carboxyltransferase domain-containing protein</fullName>
    </recommendedName>
</protein>
<feature type="domain" description="Pyruvate carboxyltransferase" evidence="2">
    <location>
        <begin position="6"/>
        <end position="263"/>
    </location>
</feature>
<dbReference type="GO" id="GO:0003852">
    <property type="term" value="F:2-isopropylmalate synthase activity"/>
    <property type="evidence" value="ECO:0007669"/>
    <property type="project" value="TreeGrafter"/>
</dbReference>
<name>A0A2A2F4B2_9GAMM</name>